<keyword evidence="6" id="KW-0805">Transcription regulation</keyword>
<dbReference type="SUPFAM" id="SSF54160">
    <property type="entry name" value="Chromo domain-like"/>
    <property type="match status" value="1"/>
</dbReference>
<keyword evidence="13" id="KW-1185">Reference proteome</keyword>
<evidence type="ECO:0000256" key="10">
    <source>
        <dbReference type="SAM" id="MobiDB-lite"/>
    </source>
</evidence>
<evidence type="ECO:0000256" key="5">
    <source>
        <dbReference type="ARBA" id="ARBA00022990"/>
    </source>
</evidence>
<feature type="compositionally biased region" description="Basic and acidic residues" evidence="10">
    <location>
        <begin position="115"/>
        <end position="124"/>
    </location>
</feature>
<dbReference type="EC" id="2.3.1.48" evidence="3"/>
<feature type="region of interest" description="Disordered" evidence="10">
    <location>
        <begin position="1"/>
        <end position="201"/>
    </location>
</feature>
<dbReference type="InterPro" id="IPR002717">
    <property type="entry name" value="HAT_MYST-type"/>
</dbReference>
<dbReference type="GO" id="GO:0004402">
    <property type="term" value="F:histone acetyltransferase activity"/>
    <property type="evidence" value="ECO:0007669"/>
    <property type="project" value="InterPro"/>
</dbReference>
<proteinExistence type="inferred from homology"/>
<comment type="similarity">
    <text evidence="2">Belongs to the MYST (SAS/MOZ) family.</text>
</comment>
<feature type="compositionally biased region" description="Polar residues" evidence="10">
    <location>
        <begin position="101"/>
        <end position="113"/>
    </location>
</feature>
<feature type="region of interest" description="Disordered" evidence="10">
    <location>
        <begin position="294"/>
        <end position="354"/>
    </location>
</feature>
<evidence type="ECO:0000256" key="7">
    <source>
        <dbReference type="ARBA" id="ARBA00023163"/>
    </source>
</evidence>
<name>A0AAV9IRL1_CYACA</name>
<dbReference type="PANTHER" id="PTHR10615">
    <property type="entry name" value="HISTONE ACETYLTRANSFERASE"/>
    <property type="match status" value="1"/>
</dbReference>
<dbReference type="InterPro" id="IPR050603">
    <property type="entry name" value="MYST_HAT"/>
</dbReference>
<dbReference type="FunFam" id="3.30.60.60:FF:000001">
    <property type="entry name" value="Histone acetyltransferase"/>
    <property type="match status" value="1"/>
</dbReference>
<dbReference type="SMART" id="SM00298">
    <property type="entry name" value="CHROMO"/>
    <property type="match status" value="1"/>
</dbReference>
<feature type="compositionally biased region" description="Acidic residues" evidence="10">
    <location>
        <begin position="81"/>
        <end position="100"/>
    </location>
</feature>
<feature type="active site" description="Proton donor/acceptor" evidence="9">
    <location>
        <position position="531"/>
    </location>
</feature>
<keyword evidence="4" id="KW-0808">Transferase</keyword>
<dbReference type="AlphaFoldDB" id="A0AAV9IRL1"/>
<gene>
    <name evidence="12" type="ORF">CDCA_CDCA03G0919</name>
</gene>
<feature type="compositionally biased region" description="Low complexity" evidence="10">
    <location>
        <begin position="318"/>
        <end position="328"/>
    </location>
</feature>
<comment type="subcellular location">
    <subcellularLocation>
        <location evidence="1">Nucleus</location>
    </subcellularLocation>
</comment>
<dbReference type="Proteomes" id="UP001301350">
    <property type="component" value="Unassembled WGS sequence"/>
</dbReference>
<evidence type="ECO:0000313" key="12">
    <source>
        <dbReference type="EMBL" id="KAK4534894.1"/>
    </source>
</evidence>
<dbReference type="Pfam" id="PF11717">
    <property type="entry name" value="Tudor-knot"/>
    <property type="match status" value="1"/>
</dbReference>
<evidence type="ECO:0000256" key="2">
    <source>
        <dbReference type="ARBA" id="ARBA00010107"/>
    </source>
</evidence>
<dbReference type="CDD" id="cd04301">
    <property type="entry name" value="NAT_SF"/>
    <property type="match status" value="1"/>
</dbReference>
<dbReference type="Pfam" id="PF17772">
    <property type="entry name" value="zf-MYST"/>
    <property type="match status" value="1"/>
</dbReference>
<feature type="compositionally biased region" description="Basic and acidic residues" evidence="10">
    <location>
        <begin position="301"/>
        <end position="312"/>
    </location>
</feature>
<dbReference type="InterPro" id="IPR000953">
    <property type="entry name" value="Chromo/chromo_shadow_dom"/>
</dbReference>
<evidence type="ECO:0000256" key="3">
    <source>
        <dbReference type="ARBA" id="ARBA00013184"/>
    </source>
</evidence>
<reference evidence="12 13" key="1">
    <citation type="submission" date="2022-07" db="EMBL/GenBank/DDBJ databases">
        <title>Genome-wide signatures of adaptation to extreme environments.</title>
        <authorList>
            <person name="Cho C.H."/>
            <person name="Yoon H.S."/>
        </authorList>
    </citation>
    <scope>NUCLEOTIDE SEQUENCE [LARGE SCALE GENOMIC DNA]</scope>
    <source>
        <strain evidence="12 13">DBV 063 E5</strain>
    </source>
</reference>
<dbReference type="Gene3D" id="1.10.10.10">
    <property type="entry name" value="Winged helix-like DNA-binding domain superfamily/Winged helix DNA-binding domain"/>
    <property type="match status" value="1"/>
</dbReference>
<dbReference type="PROSITE" id="PS51726">
    <property type="entry name" value="MYST_HAT"/>
    <property type="match status" value="1"/>
</dbReference>
<dbReference type="InterPro" id="IPR016197">
    <property type="entry name" value="Chromo-like_dom_sf"/>
</dbReference>
<dbReference type="InterPro" id="IPR025995">
    <property type="entry name" value="Tudor-knot"/>
</dbReference>
<dbReference type="SUPFAM" id="SSF55729">
    <property type="entry name" value="Acyl-CoA N-acyltransferases (Nat)"/>
    <property type="match status" value="1"/>
</dbReference>
<feature type="compositionally biased region" description="Pro residues" evidence="10">
    <location>
        <begin position="329"/>
        <end position="347"/>
    </location>
</feature>
<evidence type="ECO:0000256" key="6">
    <source>
        <dbReference type="ARBA" id="ARBA00023015"/>
    </source>
</evidence>
<dbReference type="GO" id="GO:0005634">
    <property type="term" value="C:nucleus"/>
    <property type="evidence" value="ECO:0007669"/>
    <property type="project" value="UniProtKB-SubCell"/>
</dbReference>
<protein>
    <recommendedName>
        <fullName evidence="3">histone acetyltransferase</fullName>
        <ecNumber evidence="3">2.3.1.48</ecNumber>
    </recommendedName>
</protein>
<dbReference type="Pfam" id="PF01853">
    <property type="entry name" value="MOZ_SAS"/>
    <property type="match status" value="1"/>
</dbReference>
<dbReference type="Gene3D" id="3.40.630.30">
    <property type="match status" value="1"/>
</dbReference>
<feature type="compositionally biased region" description="Low complexity" evidence="10">
    <location>
        <begin position="134"/>
        <end position="144"/>
    </location>
</feature>
<organism evidence="12 13">
    <name type="scientific">Cyanidium caldarium</name>
    <name type="common">Red alga</name>
    <dbReference type="NCBI Taxonomy" id="2771"/>
    <lineage>
        <taxon>Eukaryota</taxon>
        <taxon>Rhodophyta</taxon>
        <taxon>Bangiophyceae</taxon>
        <taxon>Cyanidiales</taxon>
        <taxon>Cyanidiaceae</taxon>
        <taxon>Cyanidium</taxon>
    </lineage>
</organism>
<evidence type="ECO:0000256" key="1">
    <source>
        <dbReference type="ARBA" id="ARBA00004123"/>
    </source>
</evidence>
<dbReference type="InterPro" id="IPR016181">
    <property type="entry name" value="Acyl_CoA_acyltransferase"/>
</dbReference>
<feature type="domain" description="MYST-type HAT" evidence="11">
    <location>
        <begin position="355"/>
        <end position="622"/>
    </location>
</feature>
<dbReference type="GO" id="GO:0006355">
    <property type="term" value="P:regulation of DNA-templated transcription"/>
    <property type="evidence" value="ECO:0007669"/>
    <property type="project" value="InterPro"/>
</dbReference>
<comment type="caution">
    <text evidence="12">The sequence shown here is derived from an EMBL/GenBank/DDBJ whole genome shotgun (WGS) entry which is preliminary data.</text>
</comment>
<keyword evidence="5" id="KW-0007">Acetylation</keyword>
<evidence type="ECO:0000256" key="4">
    <source>
        <dbReference type="ARBA" id="ARBA00022679"/>
    </source>
</evidence>
<sequence length="630" mass="70435">MPRRAPSAQGVRHRGQSRPSRDEPVLGAAPSATEQSEAVEEEADGSVMGSGQGEEEPADGSGGTDVEVNDDEEDRASAVTGEEDAGLSPYESDDGSETDANDVSSMAGSSANERLTPELDDVGHHGGKQRQRLSRASVSSPDSSVTWAGERDSDAAVPANGHAFSRRDVYASPPLDEEADAELQHSGREQGATAGASDDHGIVGQADIEVDVPDPRSTPLPLQSQMLAHSRMLDEWHLATVLQVRRSADNGHYEYYVHYEGWNKRLDEWLPVDRLDVADLKRRWTERLHRERLRAQKKRGRAGDMPRNEARQARHAPSKSASTTADASPSPPLAPTAAPDGPPPPPAAATSDAVTQVKNIQSVVLGKWEIETWYYSPLPPEYTGLNTLYVCEFTLKMFRSREALERHWARNPRRHPPGTEIYRKDHISVFEVDGARNRIYAQNLCYISKLFLDHKTLYYDVDVFWFYVMCEVDELGCHLVGYFSKEKVSDEHYNVACILTLPPYQRKGYGKFLIALSYELSRREQVRGSPEKPLSDLGLLSYRSYWSQVLIDLLREAPHPLSIEEMAERTMMKTEDIIGTLRALDIIQYYEGQHIIDLRKVQDMKLGSRGLPFDPQALRWTPPGQRRAVP</sequence>
<dbReference type="EMBL" id="JANCYW010000003">
    <property type="protein sequence ID" value="KAK4534894.1"/>
    <property type="molecule type" value="Genomic_DNA"/>
</dbReference>
<dbReference type="FunFam" id="3.40.630.30:FF:000002">
    <property type="entry name" value="Histone acetyltransferase"/>
    <property type="match status" value="1"/>
</dbReference>
<dbReference type="FunFam" id="1.10.10.10:FF:000022">
    <property type="entry name" value="Histone acetyltransferase"/>
    <property type="match status" value="1"/>
</dbReference>
<keyword evidence="7" id="KW-0804">Transcription</keyword>
<dbReference type="Gene3D" id="2.30.30.140">
    <property type="match status" value="1"/>
</dbReference>
<keyword evidence="8" id="KW-0539">Nucleus</keyword>
<dbReference type="InterPro" id="IPR036388">
    <property type="entry name" value="WH-like_DNA-bd_sf"/>
</dbReference>
<dbReference type="Gene3D" id="3.30.60.60">
    <property type="entry name" value="N-acetyl transferase-like"/>
    <property type="match status" value="1"/>
</dbReference>
<evidence type="ECO:0000259" key="11">
    <source>
        <dbReference type="PROSITE" id="PS51726"/>
    </source>
</evidence>
<dbReference type="InterPro" id="IPR040706">
    <property type="entry name" value="Zf-MYST"/>
</dbReference>
<evidence type="ECO:0000256" key="9">
    <source>
        <dbReference type="PIRSR" id="PIRSR602717-51"/>
    </source>
</evidence>
<evidence type="ECO:0000313" key="13">
    <source>
        <dbReference type="Proteomes" id="UP001301350"/>
    </source>
</evidence>
<accession>A0AAV9IRL1</accession>
<evidence type="ECO:0000256" key="8">
    <source>
        <dbReference type="ARBA" id="ARBA00023242"/>
    </source>
</evidence>